<evidence type="ECO:0000313" key="1">
    <source>
        <dbReference type="EMBL" id="MBC6447382.1"/>
    </source>
</evidence>
<dbReference type="Proteomes" id="UP000734823">
    <property type="component" value="Unassembled WGS sequence"/>
</dbReference>
<accession>A0ABR7L4X1</accession>
<organism evidence="1 2">
    <name type="scientific">Actinokineospora xionganensis</name>
    <dbReference type="NCBI Taxonomy" id="2684470"/>
    <lineage>
        <taxon>Bacteria</taxon>
        <taxon>Bacillati</taxon>
        <taxon>Actinomycetota</taxon>
        <taxon>Actinomycetes</taxon>
        <taxon>Pseudonocardiales</taxon>
        <taxon>Pseudonocardiaceae</taxon>
        <taxon>Actinokineospora</taxon>
    </lineage>
</organism>
<reference evidence="1 2" key="1">
    <citation type="submission" date="2020-06" db="EMBL/GenBank/DDBJ databases">
        <title>Actinokineospora xiongansis sp. nov., isolated from soil of Baiyangdian.</title>
        <authorList>
            <person name="Zhang X."/>
        </authorList>
    </citation>
    <scope>NUCLEOTIDE SEQUENCE [LARGE SCALE GENOMIC DNA]</scope>
    <source>
        <strain evidence="1 2">HBU206404</strain>
    </source>
</reference>
<dbReference type="InterPro" id="IPR036291">
    <property type="entry name" value="NAD(P)-bd_dom_sf"/>
</dbReference>
<dbReference type="Gene3D" id="3.30.1780.10">
    <property type="entry name" value="ornithine cyclodeaminase, domain 1"/>
    <property type="match status" value="1"/>
</dbReference>
<proteinExistence type="predicted"/>
<name>A0ABR7L4X1_9PSEU</name>
<comment type="caution">
    <text evidence="1">The sequence shown here is derived from an EMBL/GenBank/DDBJ whole genome shotgun (WGS) entry which is preliminary data.</text>
</comment>
<evidence type="ECO:0000313" key="2">
    <source>
        <dbReference type="Proteomes" id="UP000734823"/>
    </source>
</evidence>
<gene>
    <name evidence="1" type="ORF">GPZ80_09395</name>
</gene>
<dbReference type="SUPFAM" id="SSF51735">
    <property type="entry name" value="NAD(P)-binding Rossmann-fold domains"/>
    <property type="match status" value="1"/>
</dbReference>
<keyword evidence="2" id="KW-1185">Reference proteome</keyword>
<dbReference type="Gene3D" id="3.40.50.720">
    <property type="entry name" value="NAD(P)-binding Rossmann-like Domain"/>
    <property type="match status" value="1"/>
</dbReference>
<dbReference type="InterPro" id="IPR023401">
    <property type="entry name" value="ODC_N"/>
</dbReference>
<protein>
    <submittedName>
        <fullName evidence="1">Uncharacterized protein</fullName>
    </submittedName>
</protein>
<dbReference type="RefSeq" id="WP_187219902.1">
    <property type="nucleotide sequence ID" value="NZ_JABVED010000004.1"/>
</dbReference>
<dbReference type="EMBL" id="JABVED010000004">
    <property type="protein sequence ID" value="MBC6447382.1"/>
    <property type="molecule type" value="Genomic_DNA"/>
</dbReference>
<sequence length="303" mass="31694">MTGPALLLSADDVALAVDDLDLPALLAGELTRHADEVGGVRRVPGGNDADQVAFEDAAGGVFLLPAADLRLVRGAVLVALAARELHVPGVITAAVFGSAAVAGRYLSVIARCVPNLSHVAWHGARTAGQLGQGVLDRLELAGIGVTATDDMRRAAFGAGLLVLAPGADPLRIGPLSPGVLLANATGTDLPDELPAGADQLYVDDLALVDENAHRNFVAMRRERPEAIRHHEGWHRRQSRWRGERRIEADLGAVLAGAHPGRTHVDDVVLVELLGADALGTTLADGIRRVAIENGLGRRLTPTE</sequence>